<feature type="signal peptide" evidence="1">
    <location>
        <begin position="1"/>
        <end position="24"/>
    </location>
</feature>
<dbReference type="PANTHER" id="PTHR32015:SF1">
    <property type="entry name" value="LIPASE"/>
    <property type="match status" value="1"/>
</dbReference>
<dbReference type="GO" id="GO:0016787">
    <property type="term" value="F:hydrolase activity"/>
    <property type="evidence" value="ECO:0007669"/>
    <property type="project" value="UniProtKB-KW"/>
</dbReference>
<gene>
    <name evidence="2" type="ORF">V6R90_12460</name>
</gene>
<dbReference type="PROSITE" id="PS51318">
    <property type="entry name" value="TAT"/>
    <property type="match status" value="1"/>
</dbReference>
<dbReference type="RefSeq" id="WP_349498444.1">
    <property type="nucleotide sequence ID" value="NZ_JBEFCW010000030.1"/>
</dbReference>
<feature type="chain" id="PRO_5046277769" evidence="1">
    <location>
        <begin position="25"/>
        <end position="325"/>
    </location>
</feature>
<reference evidence="2 3" key="1">
    <citation type="submission" date="2024-02" db="EMBL/GenBank/DDBJ databases">
        <title>Full genome sequence of Nocardioides kribbensis.</title>
        <authorList>
            <person name="Poletto B.L."/>
            <person name="Silva G."/>
            <person name="Galante D."/>
            <person name="Campos K.R."/>
            <person name="Santos M.B.N."/>
            <person name="Sacchi C.T."/>
        </authorList>
    </citation>
    <scope>NUCLEOTIDE SEQUENCE [LARGE SCALE GENOMIC DNA]</scope>
    <source>
        <strain evidence="2 3">O4R</strain>
    </source>
</reference>
<dbReference type="InterPro" id="IPR002918">
    <property type="entry name" value="Lipase_EstA/Esterase_EstB"/>
</dbReference>
<dbReference type="Proteomes" id="UP001482520">
    <property type="component" value="Unassembled WGS sequence"/>
</dbReference>
<sequence>MTRRSPLRALAALLATTALGAALAGGPPAAAADPGPSATAATGATAAARESGVGPRLTSFPAALLLSNLLPDLDPPGANDWTCRPSAAHPRPVVLVHGTVENRYDNWAQMAPDLAAAGYCVFALDYGSYTRTPYRGLSDIAASAQELSAYVDRVLAATGAAEVDLVGHSQGGMMPRYYLRFLGGADKVDQLIGLSSSNYGTTFFGVLPLVAALPGGEGLVGLAAPAIPQQRQGSDFLARLNQGGDTVPGVRYTVIQTLFDNVVTPYRNAFLKDPGVTNILLQSRCPLDQSDHLSISYSPNVVRLVKNRLDPSTARSLCVYSPPLL</sequence>
<comment type="caution">
    <text evidence="2">The sequence shown here is derived from an EMBL/GenBank/DDBJ whole genome shotgun (WGS) entry which is preliminary data.</text>
</comment>
<dbReference type="PANTHER" id="PTHR32015">
    <property type="entry name" value="FASTING INDUCED LIPASE"/>
    <property type="match status" value="1"/>
</dbReference>
<proteinExistence type="predicted"/>
<dbReference type="InterPro" id="IPR029058">
    <property type="entry name" value="AB_hydrolase_fold"/>
</dbReference>
<evidence type="ECO:0000313" key="3">
    <source>
        <dbReference type="Proteomes" id="UP001482520"/>
    </source>
</evidence>
<dbReference type="SUPFAM" id="SSF53474">
    <property type="entry name" value="alpha/beta-Hydrolases"/>
    <property type="match status" value="1"/>
</dbReference>
<name>A0ABV1P025_9ACTN</name>
<protein>
    <submittedName>
        <fullName evidence="2">Alpha/beta fold hydrolase</fullName>
    </submittedName>
</protein>
<accession>A0ABV1P025</accession>
<keyword evidence="3" id="KW-1185">Reference proteome</keyword>
<dbReference type="EMBL" id="JBEGDP010000013">
    <property type="protein sequence ID" value="MEQ7848089.1"/>
    <property type="molecule type" value="Genomic_DNA"/>
</dbReference>
<dbReference type="InterPro" id="IPR006311">
    <property type="entry name" value="TAT_signal"/>
</dbReference>
<evidence type="ECO:0000256" key="1">
    <source>
        <dbReference type="SAM" id="SignalP"/>
    </source>
</evidence>
<dbReference type="Pfam" id="PF01674">
    <property type="entry name" value="Lipase_2"/>
    <property type="match status" value="1"/>
</dbReference>
<evidence type="ECO:0000313" key="2">
    <source>
        <dbReference type="EMBL" id="MEQ7848089.1"/>
    </source>
</evidence>
<dbReference type="Gene3D" id="3.40.50.1820">
    <property type="entry name" value="alpha/beta hydrolase"/>
    <property type="match status" value="1"/>
</dbReference>
<organism evidence="2 3">
    <name type="scientific">Nocardioides kribbensis</name>
    <dbReference type="NCBI Taxonomy" id="305517"/>
    <lineage>
        <taxon>Bacteria</taxon>
        <taxon>Bacillati</taxon>
        <taxon>Actinomycetota</taxon>
        <taxon>Actinomycetes</taxon>
        <taxon>Propionibacteriales</taxon>
        <taxon>Nocardioidaceae</taxon>
        <taxon>Nocardioides</taxon>
    </lineage>
</organism>
<keyword evidence="1" id="KW-0732">Signal</keyword>
<keyword evidence="2" id="KW-0378">Hydrolase</keyword>